<gene>
    <name evidence="1" type="primary">orf70g</name>
</gene>
<name>A0A650GAG8_RAPSA</name>
<dbReference type="EMBL" id="MN056359">
    <property type="protein sequence ID" value="QGW48679.1"/>
    <property type="molecule type" value="Genomic_DNA"/>
</dbReference>
<geneLocation type="mitochondrion" evidence="1"/>
<accession>A0A650GAG8</accession>
<keyword evidence="1" id="KW-0496">Mitochondrion</keyword>
<dbReference type="EMBL" id="MN056360">
    <property type="protein sequence ID" value="QGW48414.1"/>
    <property type="molecule type" value="Genomic_DNA"/>
</dbReference>
<evidence type="ECO:0000313" key="2">
    <source>
        <dbReference type="EMBL" id="QGW48679.1"/>
    </source>
</evidence>
<proteinExistence type="predicted"/>
<sequence length="70" mass="7926">MFNKIAARSKDISPITFFKRAPCTLDRRQLWPTCRSFVRILMLETQGVPPASLKKLGSSCDRLISLMVGQ</sequence>
<reference evidence="1" key="1">
    <citation type="submission" date="2019-06" db="EMBL/GenBank/DDBJ databases">
        <title>Complete mitochondrial genome sequencing of NWB CMS and Normal type.</title>
        <authorList>
            <person name="Zhang L."/>
            <person name="Wang Q."/>
            <person name="Wang Y."/>
        </authorList>
    </citation>
    <scope>NUCLEOTIDE SEQUENCE</scope>
    <source>
        <strain evidence="1">YB-A</strain>
        <strain evidence="2">YB-B</strain>
    </source>
</reference>
<protein>
    <submittedName>
        <fullName evidence="1">Uncharacterized protein</fullName>
    </submittedName>
</protein>
<organism evidence="1">
    <name type="scientific">Raphanus sativus</name>
    <name type="common">Radish</name>
    <name type="synonym">Raphanus raphanistrum var. sativus</name>
    <dbReference type="NCBI Taxonomy" id="3726"/>
    <lineage>
        <taxon>Eukaryota</taxon>
        <taxon>Viridiplantae</taxon>
        <taxon>Streptophyta</taxon>
        <taxon>Embryophyta</taxon>
        <taxon>Tracheophyta</taxon>
        <taxon>Spermatophyta</taxon>
        <taxon>Magnoliopsida</taxon>
        <taxon>eudicotyledons</taxon>
        <taxon>Gunneridae</taxon>
        <taxon>Pentapetalae</taxon>
        <taxon>rosids</taxon>
        <taxon>malvids</taxon>
        <taxon>Brassicales</taxon>
        <taxon>Brassicaceae</taxon>
        <taxon>Brassiceae</taxon>
        <taxon>Raphanus</taxon>
    </lineage>
</organism>
<evidence type="ECO:0000313" key="1">
    <source>
        <dbReference type="EMBL" id="QGW48414.1"/>
    </source>
</evidence>
<dbReference type="AlphaFoldDB" id="A0A650GAG8"/>